<gene>
    <name evidence="1" type="ORF">BS47DRAFT_1384266</name>
</gene>
<dbReference type="EMBL" id="MU129029">
    <property type="protein sequence ID" value="KAF9509760.1"/>
    <property type="molecule type" value="Genomic_DNA"/>
</dbReference>
<keyword evidence="2" id="KW-1185">Reference proteome</keyword>
<evidence type="ECO:0000313" key="1">
    <source>
        <dbReference type="EMBL" id="KAF9509760.1"/>
    </source>
</evidence>
<sequence length="462" mass="51677">MYTEYEIWAMYEAADNFDLNKVHASVKMYEFDTEYDGVDIHTPLLRDLLSSAPVEGGTRRTLEAHGSSSNQGHQWWAQGLYGGGRYNILACNHFATLLTRGSEDSDNEAKGSGRSVIAVGGKLTSQVIQLTMLGSLDETDGALENVEAIAMQNLTSYSTDAFQCQVIQPSETTLAKLAQRQALDIPARYDEELHRYAQDLLAGIQDLRAFPSTNFDLFRQFVLRSCLAKIGHCLASDKYLLPRPLDEILHGWKLFPNETFMSKQILVPESLRQPLVELGAPVIGDWCQWSPETASRWIEILREMLGFAKSAVRDCRICTRSDVGRSSIKIDDRAINLADMALSLLMFVVTLPLRDVFYLDSMRVHLSGHDLASEAHSALGIVDDENAPKLPKENISTSVLHYLYNAVAWHCAPNTSTGVCENIWVRSRSPWSTLPYPSPIMPGHPRSPLSSEQFSRHLLIMI</sequence>
<proteinExistence type="predicted"/>
<evidence type="ECO:0000313" key="2">
    <source>
        <dbReference type="Proteomes" id="UP000886523"/>
    </source>
</evidence>
<reference evidence="1" key="1">
    <citation type="journal article" date="2020" name="Nat. Commun.">
        <title>Large-scale genome sequencing of mycorrhizal fungi provides insights into the early evolution of symbiotic traits.</title>
        <authorList>
            <person name="Miyauchi S."/>
            <person name="Kiss E."/>
            <person name="Kuo A."/>
            <person name="Drula E."/>
            <person name="Kohler A."/>
            <person name="Sanchez-Garcia M."/>
            <person name="Morin E."/>
            <person name="Andreopoulos B."/>
            <person name="Barry K.W."/>
            <person name="Bonito G."/>
            <person name="Buee M."/>
            <person name="Carver A."/>
            <person name="Chen C."/>
            <person name="Cichocki N."/>
            <person name="Clum A."/>
            <person name="Culley D."/>
            <person name="Crous P.W."/>
            <person name="Fauchery L."/>
            <person name="Girlanda M."/>
            <person name="Hayes R.D."/>
            <person name="Keri Z."/>
            <person name="LaButti K."/>
            <person name="Lipzen A."/>
            <person name="Lombard V."/>
            <person name="Magnuson J."/>
            <person name="Maillard F."/>
            <person name="Murat C."/>
            <person name="Nolan M."/>
            <person name="Ohm R.A."/>
            <person name="Pangilinan J."/>
            <person name="Pereira M.F."/>
            <person name="Perotto S."/>
            <person name="Peter M."/>
            <person name="Pfister S."/>
            <person name="Riley R."/>
            <person name="Sitrit Y."/>
            <person name="Stielow J.B."/>
            <person name="Szollosi G."/>
            <person name="Zifcakova L."/>
            <person name="Stursova M."/>
            <person name="Spatafora J.W."/>
            <person name="Tedersoo L."/>
            <person name="Vaario L.M."/>
            <person name="Yamada A."/>
            <person name="Yan M."/>
            <person name="Wang P."/>
            <person name="Xu J."/>
            <person name="Bruns T."/>
            <person name="Baldrian P."/>
            <person name="Vilgalys R."/>
            <person name="Dunand C."/>
            <person name="Henrissat B."/>
            <person name="Grigoriev I.V."/>
            <person name="Hibbett D."/>
            <person name="Nagy L.G."/>
            <person name="Martin F.M."/>
        </authorList>
    </citation>
    <scope>NUCLEOTIDE SEQUENCE</scope>
    <source>
        <strain evidence="1">UP504</strain>
    </source>
</reference>
<dbReference type="Proteomes" id="UP000886523">
    <property type="component" value="Unassembled WGS sequence"/>
</dbReference>
<dbReference type="OrthoDB" id="3065631at2759"/>
<comment type="caution">
    <text evidence="1">The sequence shown here is derived from an EMBL/GenBank/DDBJ whole genome shotgun (WGS) entry which is preliminary data.</text>
</comment>
<dbReference type="AlphaFoldDB" id="A0A9P6AQT7"/>
<organism evidence="1 2">
    <name type="scientific">Hydnum rufescens UP504</name>
    <dbReference type="NCBI Taxonomy" id="1448309"/>
    <lineage>
        <taxon>Eukaryota</taxon>
        <taxon>Fungi</taxon>
        <taxon>Dikarya</taxon>
        <taxon>Basidiomycota</taxon>
        <taxon>Agaricomycotina</taxon>
        <taxon>Agaricomycetes</taxon>
        <taxon>Cantharellales</taxon>
        <taxon>Hydnaceae</taxon>
        <taxon>Hydnum</taxon>
    </lineage>
</organism>
<accession>A0A9P6AQT7</accession>
<name>A0A9P6AQT7_9AGAM</name>
<protein>
    <submittedName>
        <fullName evidence="1">Uncharacterized protein</fullName>
    </submittedName>
</protein>